<evidence type="ECO:0000313" key="1">
    <source>
        <dbReference type="EMBL" id="CAG9772893.1"/>
    </source>
</evidence>
<name>A0A9N9QJB4_9CUCU</name>
<sequence length="43" mass="4922">MKNLGNQPTITELIDDIVSHISKFCWKTNKGKILKLFVCEEEG</sequence>
<keyword evidence="2" id="KW-1185">Reference proteome</keyword>
<organism evidence="1 2">
    <name type="scientific">Ceutorhynchus assimilis</name>
    <name type="common">cabbage seed weevil</name>
    <dbReference type="NCBI Taxonomy" id="467358"/>
    <lineage>
        <taxon>Eukaryota</taxon>
        <taxon>Metazoa</taxon>
        <taxon>Ecdysozoa</taxon>
        <taxon>Arthropoda</taxon>
        <taxon>Hexapoda</taxon>
        <taxon>Insecta</taxon>
        <taxon>Pterygota</taxon>
        <taxon>Neoptera</taxon>
        <taxon>Endopterygota</taxon>
        <taxon>Coleoptera</taxon>
        <taxon>Polyphaga</taxon>
        <taxon>Cucujiformia</taxon>
        <taxon>Curculionidae</taxon>
        <taxon>Ceutorhynchinae</taxon>
        <taxon>Ceutorhynchus</taxon>
    </lineage>
</organism>
<proteinExistence type="predicted"/>
<protein>
    <submittedName>
        <fullName evidence="1">Uncharacterized protein</fullName>
    </submittedName>
</protein>
<accession>A0A9N9QJB4</accession>
<dbReference type="EMBL" id="OU892284">
    <property type="protein sequence ID" value="CAG9772893.1"/>
    <property type="molecule type" value="Genomic_DNA"/>
</dbReference>
<dbReference type="AlphaFoldDB" id="A0A9N9QJB4"/>
<reference evidence="1" key="1">
    <citation type="submission" date="2022-01" db="EMBL/GenBank/DDBJ databases">
        <authorList>
            <person name="King R."/>
        </authorList>
    </citation>
    <scope>NUCLEOTIDE SEQUENCE</scope>
</reference>
<dbReference type="OrthoDB" id="10059604at2759"/>
<evidence type="ECO:0000313" key="2">
    <source>
        <dbReference type="Proteomes" id="UP001152799"/>
    </source>
</evidence>
<dbReference type="Proteomes" id="UP001152799">
    <property type="component" value="Chromosome 8"/>
</dbReference>
<gene>
    <name evidence="1" type="ORF">CEUTPL_LOCUS13295</name>
</gene>